<comment type="caution">
    <text evidence="1">The sequence shown here is derived from an EMBL/GenBank/DDBJ whole genome shotgun (WGS) entry which is preliminary data.</text>
</comment>
<dbReference type="EMBL" id="ARYL01000020">
    <property type="protein sequence ID" value="KDA01882.1"/>
    <property type="molecule type" value="Genomic_DNA"/>
</dbReference>
<dbReference type="AlphaFoldDB" id="A0A059G4Z4"/>
<gene>
    <name evidence="1" type="ORF">HOC_13234</name>
</gene>
<evidence type="ECO:0000313" key="1">
    <source>
        <dbReference type="EMBL" id="KDA01882.1"/>
    </source>
</evidence>
<name>A0A059G4Z4_9PROT</name>
<dbReference type="Proteomes" id="UP000024942">
    <property type="component" value="Unassembled WGS sequence"/>
</dbReference>
<dbReference type="STRING" id="1280953.HOC_13234"/>
<sequence length="115" mass="12230">MGLILSGGAIAALMQVDTSETLTWQRRILQFTDVTLAEAIAALNHYSEIQLRVGDPALAAASHGRLLGRRPGHVAEILKLYPWLELSRSGDESLVTCGASVAVPMLVESAPPIAL</sequence>
<protein>
    <submittedName>
        <fullName evidence="1">Uncharacterized protein</fullName>
    </submittedName>
</protein>
<keyword evidence="2" id="KW-1185">Reference proteome</keyword>
<evidence type="ECO:0000313" key="2">
    <source>
        <dbReference type="Proteomes" id="UP000024942"/>
    </source>
</evidence>
<dbReference type="RefSeq" id="WP_035539366.1">
    <property type="nucleotide sequence ID" value="NZ_ARYL01000020.1"/>
</dbReference>
<organism evidence="1 2">
    <name type="scientific">Hyphomonas oceanitis SCH89</name>
    <dbReference type="NCBI Taxonomy" id="1280953"/>
    <lineage>
        <taxon>Bacteria</taxon>
        <taxon>Pseudomonadati</taxon>
        <taxon>Pseudomonadota</taxon>
        <taxon>Alphaproteobacteria</taxon>
        <taxon>Hyphomonadales</taxon>
        <taxon>Hyphomonadaceae</taxon>
        <taxon>Hyphomonas</taxon>
    </lineage>
</organism>
<reference evidence="1 2" key="1">
    <citation type="journal article" date="2014" name="Antonie Van Leeuwenhoek">
        <title>Hyphomonas beringensis sp. nov. and Hyphomonas chukchiensis sp. nov., isolated from surface seawater of the Bering Sea and Chukchi Sea.</title>
        <authorList>
            <person name="Li C."/>
            <person name="Lai Q."/>
            <person name="Li G."/>
            <person name="Dong C."/>
            <person name="Wang J."/>
            <person name="Liao Y."/>
            <person name="Shao Z."/>
        </authorList>
    </citation>
    <scope>NUCLEOTIDE SEQUENCE [LARGE SCALE GENOMIC DNA]</scope>
    <source>
        <strain evidence="1 2">SCH89</strain>
    </source>
</reference>
<accession>A0A059G4Z4</accession>
<dbReference type="OrthoDB" id="7462608at2"/>
<proteinExistence type="predicted"/>